<dbReference type="InterPro" id="IPR009053">
    <property type="entry name" value="Prefoldin"/>
</dbReference>
<dbReference type="Gene3D" id="1.10.287.370">
    <property type="match status" value="1"/>
</dbReference>
<evidence type="ECO:0000256" key="1">
    <source>
        <dbReference type="ARBA" id="ARBA00008045"/>
    </source>
</evidence>
<dbReference type="STRING" id="81985.R0G726"/>
<feature type="coiled-coil region" evidence="3">
    <location>
        <begin position="100"/>
        <end position="127"/>
    </location>
</feature>
<proteinExistence type="inferred from homology"/>
<evidence type="ECO:0000313" key="4">
    <source>
        <dbReference type="EMBL" id="EOA12309.1"/>
    </source>
</evidence>
<sequence length="140" mass="15918">THLSLARSELGRSRSADMADEANRAAFMEIQASMIELTGKLKQVQNQMRNKEGDKKRAFLTLEELRPLPEDTNTYKFVLEPKAVLQGEQEQKFKDSEAAIASLQTSKEYLEKQTAEVENNLRELLQQEPGIAKQIMSMSM</sequence>
<dbReference type="AlphaFoldDB" id="R0G726"/>
<name>R0G726_9BRAS</name>
<dbReference type="Proteomes" id="UP000029121">
    <property type="component" value="Unassembled WGS sequence"/>
</dbReference>
<dbReference type="GO" id="GO:0009409">
    <property type="term" value="P:response to cold"/>
    <property type="evidence" value="ECO:0007669"/>
    <property type="project" value="UniProtKB-ARBA"/>
</dbReference>
<keyword evidence="3" id="KW-0175">Coiled coil</keyword>
<dbReference type="EMBL" id="KB870817">
    <property type="protein sequence ID" value="EOA12309.1"/>
    <property type="molecule type" value="Genomic_DNA"/>
</dbReference>
<accession>R0G726</accession>
<evidence type="ECO:0000256" key="2">
    <source>
        <dbReference type="ARBA" id="ARBA00023186"/>
    </source>
</evidence>
<evidence type="ECO:0000256" key="3">
    <source>
        <dbReference type="SAM" id="Coils"/>
    </source>
</evidence>
<dbReference type="PANTHER" id="PTHR20903:SF0">
    <property type="entry name" value="PREFOLDIN SUBUNIT 1"/>
    <property type="match status" value="1"/>
</dbReference>
<dbReference type="Pfam" id="PF01920">
    <property type="entry name" value="Prefoldin_2"/>
    <property type="match status" value="1"/>
</dbReference>
<comment type="similarity">
    <text evidence="1">Belongs to the prefoldin subunit beta family.</text>
</comment>
<protein>
    <submittedName>
        <fullName evidence="4">Uncharacterized protein</fullName>
    </submittedName>
</protein>
<feature type="non-terminal residue" evidence="4">
    <location>
        <position position="1"/>
    </location>
</feature>
<keyword evidence="2" id="KW-0143">Chaperone</keyword>
<dbReference type="SUPFAM" id="SSF46579">
    <property type="entry name" value="Prefoldin"/>
    <property type="match status" value="1"/>
</dbReference>
<evidence type="ECO:0000313" key="5">
    <source>
        <dbReference type="Proteomes" id="UP000029121"/>
    </source>
</evidence>
<dbReference type="GO" id="GO:0016272">
    <property type="term" value="C:prefoldin complex"/>
    <property type="evidence" value="ECO:0007669"/>
    <property type="project" value="InterPro"/>
</dbReference>
<dbReference type="GO" id="GO:0044183">
    <property type="term" value="F:protein folding chaperone"/>
    <property type="evidence" value="ECO:0007669"/>
    <property type="project" value="TreeGrafter"/>
</dbReference>
<gene>
    <name evidence="4" type="ORF">CARUB_v10007946mg</name>
</gene>
<keyword evidence="5" id="KW-1185">Reference proteome</keyword>
<dbReference type="InterPro" id="IPR002777">
    <property type="entry name" value="PFD_beta-like"/>
</dbReference>
<dbReference type="eggNOG" id="KOG3501">
    <property type="taxonomic scope" value="Eukaryota"/>
</dbReference>
<organism evidence="4 5">
    <name type="scientific">Capsella rubella</name>
    <dbReference type="NCBI Taxonomy" id="81985"/>
    <lineage>
        <taxon>Eukaryota</taxon>
        <taxon>Viridiplantae</taxon>
        <taxon>Streptophyta</taxon>
        <taxon>Embryophyta</taxon>
        <taxon>Tracheophyta</taxon>
        <taxon>Spermatophyta</taxon>
        <taxon>Magnoliopsida</taxon>
        <taxon>eudicotyledons</taxon>
        <taxon>Gunneridae</taxon>
        <taxon>Pentapetalae</taxon>
        <taxon>rosids</taxon>
        <taxon>malvids</taxon>
        <taxon>Brassicales</taxon>
        <taxon>Brassicaceae</taxon>
        <taxon>Camelineae</taxon>
        <taxon>Capsella</taxon>
    </lineage>
</organism>
<dbReference type="PANTHER" id="PTHR20903">
    <property type="entry name" value="PREFOLDIN SUBUNIT 1-RELATED"/>
    <property type="match status" value="1"/>
</dbReference>
<dbReference type="GO" id="GO:0005737">
    <property type="term" value="C:cytoplasm"/>
    <property type="evidence" value="ECO:0007669"/>
    <property type="project" value="TreeGrafter"/>
</dbReference>
<dbReference type="GO" id="GO:0051082">
    <property type="term" value="F:unfolded protein binding"/>
    <property type="evidence" value="ECO:0007669"/>
    <property type="project" value="InterPro"/>
</dbReference>
<reference evidence="5" key="1">
    <citation type="journal article" date="2013" name="Nat. Genet.">
        <title>The Capsella rubella genome and the genomic consequences of rapid mating system evolution.</title>
        <authorList>
            <person name="Slotte T."/>
            <person name="Hazzouri K.M."/>
            <person name="Agren J.A."/>
            <person name="Koenig D."/>
            <person name="Maumus F."/>
            <person name="Guo Y.L."/>
            <person name="Steige K."/>
            <person name="Platts A.E."/>
            <person name="Escobar J.S."/>
            <person name="Newman L.K."/>
            <person name="Wang W."/>
            <person name="Mandakova T."/>
            <person name="Vello E."/>
            <person name="Smith L.M."/>
            <person name="Henz S.R."/>
            <person name="Steffen J."/>
            <person name="Takuno S."/>
            <person name="Brandvain Y."/>
            <person name="Coop G."/>
            <person name="Andolfatto P."/>
            <person name="Hu T.T."/>
            <person name="Blanchette M."/>
            <person name="Clark R.M."/>
            <person name="Quesneville H."/>
            <person name="Nordborg M."/>
            <person name="Gaut B.S."/>
            <person name="Lysak M.A."/>
            <person name="Jenkins J."/>
            <person name="Grimwood J."/>
            <person name="Chapman J."/>
            <person name="Prochnik S."/>
            <person name="Shu S."/>
            <person name="Rokhsar D."/>
            <person name="Schmutz J."/>
            <person name="Weigel D."/>
            <person name="Wright S.I."/>
        </authorList>
    </citation>
    <scope>NUCLEOTIDE SEQUENCE [LARGE SCALE GENOMIC DNA]</scope>
    <source>
        <strain evidence="5">cv. Monte Gargano</strain>
    </source>
</reference>